<dbReference type="Pfam" id="PF04138">
    <property type="entry name" value="GtrA_DPMS_TM"/>
    <property type="match status" value="1"/>
</dbReference>
<comment type="caution">
    <text evidence="8">The sequence shown here is derived from an EMBL/GenBank/DDBJ whole genome shotgun (WGS) entry which is preliminary data.</text>
</comment>
<sequence length="137" mass="15938">MEKIKILFRTYYSLISYLFFGGLTTLINIVTFVIFQSFLGVNYQFANVIAWFISVIFAFVTNKLWVFESKTAGFPELLREVFSFFGFRILSLVIDQLIMTFGVSVLHMDAAFVKLVDQVFIVLINYVFSKLFIFKNS</sequence>
<accession>A0ABT4JMJ2</accession>
<evidence type="ECO:0000259" key="7">
    <source>
        <dbReference type="Pfam" id="PF04138"/>
    </source>
</evidence>
<keyword evidence="5 6" id="KW-0472">Membrane</keyword>
<feature type="transmembrane region" description="Helical" evidence="6">
    <location>
        <begin position="12"/>
        <end position="35"/>
    </location>
</feature>
<evidence type="ECO:0000256" key="2">
    <source>
        <dbReference type="ARBA" id="ARBA00009399"/>
    </source>
</evidence>
<protein>
    <submittedName>
        <fullName evidence="8">GtrA family protein</fullName>
    </submittedName>
</protein>
<gene>
    <name evidence="8" type="ORF">N0K80_05335</name>
</gene>
<dbReference type="InterPro" id="IPR051401">
    <property type="entry name" value="GtrA_CellWall_Glycosyl"/>
</dbReference>
<reference evidence="8" key="1">
    <citation type="submission" date="2022-09" db="EMBL/GenBank/DDBJ databases">
        <title>Diversity of Dellaglioa algida.</title>
        <authorList>
            <person name="Matthias E."/>
            <person name="Werum V."/>
        </authorList>
    </citation>
    <scope>NUCLEOTIDE SEQUENCE</scope>
    <source>
        <strain evidence="8">TMW 2.2523</strain>
    </source>
</reference>
<feature type="transmembrane region" description="Helical" evidence="6">
    <location>
        <begin position="81"/>
        <end position="103"/>
    </location>
</feature>
<proteinExistence type="inferred from homology"/>
<feature type="domain" description="GtrA/DPMS transmembrane" evidence="7">
    <location>
        <begin position="17"/>
        <end position="134"/>
    </location>
</feature>
<comment type="similarity">
    <text evidence="2">Belongs to the GtrA family.</text>
</comment>
<feature type="transmembrane region" description="Helical" evidence="6">
    <location>
        <begin position="115"/>
        <end position="134"/>
    </location>
</feature>
<dbReference type="EMBL" id="JANXLI010000003">
    <property type="protein sequence ID" value="MCZ2491578.1"/>
    <property type="molecule type" value="Genomic_DNA"/>
</dbReference>
<evidence type="ECO:0000313" key="9">
    <source>
        <dbReference type="Proteomes" id="UP001081467"/>
    </source>
</evidence>
<dbReference type="PANTHER" id="PTHR38459">
    <property type="entry name" value="PROPHAGE BACTOPRENOL-LINKED GLUCOSE TRANSLOCASE HOMOLOG"/>
    <property type="match status" value="1"/>
</dbReference>
<comment type="subcellular location">
    <subcellularLocation>
        <location evidence="1">Membrane</location>
        <topology evidence="1">Multi-pass membrane protein</topology>
    </subcellularLocation>
</comment>
<dbReference type="PANTHER" id="PTHR38459:SF5">
    <property type="entry name" value="CELL WALL TEICHOIC ACID GLYCOSYLATION PROTEIN GTCA"/>
    <property type="match status" value="1"/>
</dbReference>
<dbReference type="Proteomes" id="UP001081467">
    <property type="component" value="Unassembled WGS sequence"/>
</dbReference>
<dbReference type="RefSeq" id="WP_269024024.1">
    <property type="nucleotide sequence ID" value="NZ_JANXKW010000003.1"/>
</dbReference>
<keyword evidence="9" id="KW-1185">Reference proteome</keyword>
<dbReference type="InterPro" id="IPR007267">
    <property type="entry name" value="GtrA_DPMS_TM"/>
</dbReference>
<evidence type="ECO:0000256" key="3">
    <source>
        <dbReference type="ARBA" id="ARBA00022692"/>
    </source>
</evidence>
<keyword evidence="4 6" id="KW-1133">Transmembrane helix</keyword>
<name>A0ABT4JMJ2_9LACO</name>
<evidence type="ECO:0000256" key="5">
    <source>
        <dbReference type="ARBA" id="ARBA00023136"/>
    </source>
</evidence>
<feature type="transmembrane region" description="Helical" evidence="6">
    <location>
        <begin position="41"/>
        <end position="60"/>
    </location>
</feature>
<evidence type="ECO:0000256" key="1">
    <source>
        <dbReference type="ARBA" id="ARBA00004141"/>
    </source>
</evidence>
<keyword evidence="3 6" id="KW-0812">Transmembrane</keyword>
<evidence type="ECO:0000256" key="6">
    <source>
        <dbReference type="SAM" id="Phobius"/>
    </source>
</evidence>
<organism evidence="8 9">
    <name type="scientific">Dellaglioa carnosa</name>
    <dbReference type="NCBI Taxonomy" id="2995136"/>
    <lineage>
        <taxon>Bacteria</taxon>
        <taxon>Bacillati</taxon>
        <taxon>Bacillota</taxon>
        <taxon>Bacilli</taxon>
        <taxon>Lactobacillales</taxon>
        <taxon>Lactobacillaceae</taxon>
        <taxon>Dellaglioa</taxon>
    </lineage>
</organism>
<evidence type="ECO:0000313" key="8">
    <source>
        <dbReference type="EMBL" id="MCZ2491578.1"/>
    </source>
</evidence>
<evidence type="ECO:0000256" key="4">
    <source>
        <dbReference type="ARBA" id="ARBA00022989"/>
    </source>
</evidence>